<evidence type="ECO:0000313" key="2">
    <source>
        <dbReference type="EMBL" id="NEE16052.1"/>
    </source>
</evidence>
<dbReference type="EMBL" id="JAAGMN010005935">
    <property type="protein sequence ID" value="NEE16052.1"/>
    <property type="molecule type" value="Genomic_DNA"/>
</dbReference>
<organism evidence="2">
    <name type="scientific">Streptomyces sp. SID7499</name>
    <dbReference type="NCBI Taxonomy" id="2706086"/>
    <lineage>
        <taxon>Bacteria</taxon>
        <taxon>Bacillati</taxon>
        <taxon>Actinomycetota</taxon>
        <taxon>Actinomycetes</taxon>
        <taxon>Kitasatosporales</taxon>
        <taxon>Streptomycetaceae</taxon>
        <taxon>Streptomyces</taxon>
    </lineage>
</organism>
<feature type="region of interest" description="Disordered" evidence="1">
    <location>
        <begin position="1"/>
        <end position="38"/>
    </location>
</feature>
<sequence length="71" mass="7884">MSMIRDLRAAVRPSLRPSLRKNSAPYNAYDPTRDPSASSAVVDCAVYRDGRRLATPATPTPHEAMLQVREE</sequence>
<comment type="caution">
    <text evidence="2">The sequence shown here is derived from an EMBL/GenBank/DDBJ whole genome shotgun (WGS) entry which is preliminary data.</text>
</comment>
<accession>A0A6G3XEM5</accession>
<reference evidence="2" key="1">
    <citation type="submission" date="2020-01" db="EMBL/GenBank/DDBJ databases">
        <title>Insect and environment-associated Actinomycetes.</title>
        <authorList>
            <person name="Currrie C."/>
            <person name="Chevrette M."/>
            <person name="Carlson C."/>
            <person name="Stubbendieck R."/>
            <person name="Wendt-Pienkowski E."/>
        </authorList>
    </citation>
    <scope>NUCLEOTIDE SEQUENCE</scope>
    <source>
        <strain evidence="2">SID7499</strain>
    </source>
</reference>
<feature type="non-terminal residue" evidence="2">
    <location>
        <position position="71"/>
    </location>
</feature>
<protein>
    <submittedName>
        <fullName evidence="2">Magnesium transporter CorA</fullName>
    </submittedName>
</protein>
<gene>
    <name evidence="2" type="ORF">G3M58_57490</name>
</gene>
<evidence type="ECO:0000256" key="1">
    <source>
        <dbReference type="SAM" id="MobiDB-lite"/>
    </source>
</evidence>
<dbReference type="AlphaFoldDB" id="A0A6G3XEM5"/>
<name>A0A6G3XEM5_9ACTN</name>
<proteinExistence type="predicted"/>